<keyword evidence="6 9" id="KW-1133">Transmembrane helix</keyword>
<organism evidence="11 12">
    <name type="scientific">Candidatus Infernicultor aquiphilus</name>
    <dbReference type="NCBI Taxonomy" id="1805029"/>
    <lineage>
        <taxon>Bacteria</taxon>
        <taxon>Pseudomonadati</taxon>
        <taxon>Atribacterota</taxon>
        <taxon>Candidatus Phoenicimicrobiia</taxon>
        <taxon>Candidatus Pheonicimicrobiales</taxon>
        <taxon>Candidatus Phoenicimicrobiaceae</taxon>
        <taxon>Candidatus Infernicultor</taxon>
    </lineage>
</organism>
<gene>
    <name evidence="11" type="ORF">COZ58_02265</name>
</gene>
<keyword evidence="4" id="KW-0997">Cell inner membrane</keyword>
<evidence type="ECO:0000256" key="1">
    <source>
        <dbReference type="ARBA" id="ARBA00004429"/>
    </source>
</evidence>
<reference evidence="12" key="1">
    <citation type="submission" date="2017-09" db="EMBL/GenBank/DDBJ databases">
        <title>Depth-based differentiation of microbial function through sediment-hosted aquifers and enrichment of novel symbionts in the deep terrestrial subsurface.</title>
        <authorList>
            <person name="Probst A.J."/>
            <person name="Ladd B."/>
            <person name="Jarett J.K."/>
            <person name="Geller-Mcgrath D.E."/>
            <person name="Sieber C.M."/>
            <person name="Emerson J.B."/>
            <person name="Anantharaman K."/>
            <person name="Thomas B.C."/>
            <person name="Malmstrom R."/>
            <person name="Stieglmeier M."/>
            <person name="Klingl A."/>
            <person name="Woyke T."/>
            <person name="Ryan C.M."/>
            <person name="Banfield J.F."/>
        </authorList>
    </citation>
    <scope>NUCLEOTIDE SEQUENCE [LARGE SCALE GENOMIC DNA]</scope>
</reference>
<dbReference type="EMBL" id="PFIP01000041">
    <property type="protein sequence ID" value="PIX34872.1"/>
    <property type="molecule type" value="Genomic_DNA"/>
</dbReference>
<name>A0A2M7K9Q8_9BACT</name>
<evidence type="ECO:0000256" key="8">
    <source>
        <dbReference type="ARBA" id="ARBA00038436"/>
    </source>
</evidence>
<protein>
    <recommendedName>
        <fullName evidence="10">Tripartite ATP-independent periplasmic transporters DctQ component domain-containing protein</fullName>
    </recommendedName>
</protein>
<feature type="transmembrane region" description="Helical" evidence="9">
    <location>
        <begin position="92"/>
        <end position="118"/>
    </location>
</feature>
<comment type="caution">
    <text evidence="11">The sequence shown here is derived from an EMBL/GenBank/DDBJ whole genome shotgun (WGS) entry which is preliminary data.</text>
</comment>
<dbReference type="PANTHER" id="PTHR35011">
    <property type="entry name" value="2,3-DIKETO-L-GULONATE TRAP TRANSPORTER SMALL PERMEASE PROTEIN YIAM"/>
    <property type="match status" value="1"/>
</dbReference>
<evidence type="ECO:0000313" key="12">
    <source>
        <dbReference type="Proteomes" id="UP000231493"/>
    </source>
</evidence>
<keyword evidence="5 9" id="KW-0812">Transmembrane</keyword>
<feature type="transmembrane region" description="Helical" evidence="9">
    <location>
        <begin position="138"/>
        <end position="159"/>
    </location>
</feature>
<evidence type="ECO:0000313" key="11">
    <source>
        <dbReference type="EMBL" id="PIX34872.1"/>
    </source>
</evidence>
<evidence type="ECO:0000256" key="7">
    <source>
        <dbReference type="ARBA" id="ARBA00023136"/>
    </source>
</evidence>
<comment type="subcellular location">
    <subcellularLocation>
        <location evidence="1">Cell inner membrane</location>
        <topology evidence="1">Multi-pass membrane protein</topology>
    </subcellularLocation>
</comment>
<comment type="similarity">
    <text evidence="8">Belongs to the TRAP transporter small permease family.</text>
</comment>
<evidence type="ECO:0000256" key="6">
    <source>
        <dbReference type="ARBA" id="ARBA00022989"/>
    </source>
</evidence>
<dbReference type="GO" id="GO:0005886">
    <property type="term" value="C:plasma membrane"/>
    <property type="evidence" value="ECO:0007669"/>
    <property type="project" value="UniProtKB-SubCell"/>
</dbReference>
<evidence type="ECO:0000256" key="2">
    <source>
        <dbReference type="ARBA" id="ARBA00022448"/>
    </source>
</evidence>
<dbReference type="Proteomes" id="UP000231493">
    <property type="component" value="Unassembled WGS sequence"/>
</dbReference>
<sequence>MAILKKLLRGIDSISILAVSWAKWFAWLLVLVGAYDTIMRHFFNAPTIWAYDTLCMAGGVMYVMGWPYDYLHNYHTRVDVFYNNFSKRNKALTNIIFSIILFFPLMGALLKISITWAIRAWRINETMISTFWYPPAAPYRTVFALGILFLLLQGIANFIRDLYFVIRGEPID</sequence>
<feature type="transmembrane region" description="Helical" evidence="9">
    <location>
        <begin position="21"/>
        <end position="43"/>
    </location>
</feature>
<dbReference type="InterPro" id="IPR007387">
    <property type="entry name" value="TRAP_DctQ"/>
</dbReference>
<feature type="transmembrane region" description="Helical" evidence="9">
    <location>
        <begin position="49"/>
        <end position="71"/>
    </location>
</feature>
<evidence type="ECO:0000256" key="4">
    <source>
        <dbReference type="ARBA" id="ARBA00022519"/>
    </source>
</evidence>
<dbReference type="InterPro" id="IPR055348">
    <property type="entry name" value="DctQ"/>
</dbReference>
<proteinExistence type="inferred from homology"/>
<keyword evidence="3" id="KW-1003">Cell membrane</keyword>
<keyword evidence="7 9" id="KW-0472">Membrane</keyword>
<accession>A0A2M7K9Q8</accession>
<dbReference type="AlphaFoldDB" id="A0A2M7K9Q8"/>
<evidence type="ECO:0000256" key="5">
    <source>
        <dbReference type="ARBA" id="ARBA00022692"/>
    </source>
</evidence>
<keyword evidence="2" id="KW-0813">Transport</keyword>
<evidence type="ECO:0000256" key="9">
    <source>
        <dbReference type="SAM" id="Phobius"/>
    </source>
</evidence>
<evidence type="ECO:0000256" key="3">
    <source>
        <dbReference type="ARBA" id="ARBA00022475"/>
    </source>
</evidence>
<dbReference type="PANTHER" id="PTHR35011:SF4">
    <property type="entry name" value="SLL1102 PROTEIN"/>
    <property type="match status" value="1"/>
</dbReference>
<feature type="domain" description="Tripartite ATP-independent periplasmic transporters DctQ component" evidence="10">
    <location>
        <begin position="29"/>
        <end position="162"/>
    </location>
</feature>
<dbReference type="Pfam" id="PF04290">
    <property type="entry name" value="DctQ"/>
    <property type="match status" value="1"/>
</dbReference>
<evidence type="ECO:0000259" key="10">
    <source>
        <dbReference type="Pfam" id="PF04290"/>
    </source>
</evidence>